<dbReference type="EC" id="6.3.4.14" evidence="2"/>
<dbReference type="PANTHER" id="PTHR48095:SF2">
    <property type="entry name" value="BIOTIN CARBOXYLASE, CHLOROPLASTIC"/>
    <property type="match status" value="1"/>
</dbReference>
<evidence type="ECO:0000256" key="2">
    <source>
        <dbReference type="ARBA" id="ARBA00013263"/>
    </source>
</evidence>
<dbReference type="GO" id="GO:0046872">
    <property type="term" value="F:metal ion binding"/>
    <property type="evidence" value="ECO:0007669"/>
    <property type="project" value="InterPro"/>
</dbReference>
<evidence type="ECO:0000259" key="9">
    <source>
        <dbReference type="PROSITE" id="PS50975"/>
    </source>
</evidence>
<evidence type="ECO:0000256" key="5">
    <source>
        <dbReference type="ARBA" id="ARBA00022840"/>
    </source>
</evidence>
<dbReference type="Pfam" id="PF02785">
    <property type="entry name" value="Biotin_carb_C"/>
    <property type="match status" value="1"/>
</dbReference>
<dbReference type="GO" id="GO:0004075">
    <property type="term" value="F:biotin carboxylase activity"/>
    <property type="evidence" value="ECO:0007669"/>
    <property type="project" value="UniProtKB-EC"/>
</dbReference>
<dbReference type="InterPro" id="IPR051602">
    <property type="entry name" value="ACC_Biotin_Carboxylase"/>
</dbReference>
<accession>A0A840ETT3</accession>
<dbReference type="InterPro" id="IPR011054">
    <property type="entry name" value="Rudment_hybrid_motif"/>
</dbReference>
<dbReference type="InterPro" id="IPR005479">
    <property type="entry name" value="CPAse_ATP-bd"/>
</dbReference>
<evidence type="ECO:0000259" key="10">
    <source>
        <dbReference type="PROSITE" id="PS50979"/>
    </source>
</evidence>
<dbReference type="SUPFAM" id="SSF51246">
    <property type="entry name" value="Rudiment single hybrid motif"/>
    <property type="match status" value="1"/>
</dbReference>
<feature type="region of interest" description="Disordered" evidence="8">
    <location>
        <begin position="455"/>
        <end position="475"/>
    </location>
</feature>
<evidence type="ECO:0000256" key="8">
    <source>
        <dbReference type="SAM" id="MobiDB-lite"/>
    </source>
</evidence>
<dbReference type="GO" id="GO:0005524">
    <property type="term" value="F:ATP binding"/>
    <property type="evidence" value="ECO:0007669"/>
    <property type="project" value="UniProtKB-UniRule"/>
</dbReference>
<keyword evidence="5 7" id="KW-0067">ATP-binding</keyword>
<dbReference type="SUPFAM" id="SSF56059">
    <property type="entry name" value="Glutathione synthetase ATP-binding domain-like"/>
    <property type="match status" value="1"/>
</dbReference>
<dbReference type="PROSITE" id="PS00866">
    <property type="entry name" value="CPSASE_1"/>
    <property type="match status" value="1"/>
</dbReference>
<feature type="domain" description="ATP-grasp" evidence="9">
    <location>
        <begin position="124"/>
        <end position="321"/>
    </location>
</feature>
<dbReference type="InterPro" id="IPR005482">
    <property type="entry name" value="Biotin_COase_C"/>
</dbReference>
<dbReference type="PROSITE" id="PS00867">
    <property type="entry name" value="CPSASE_2"/>
    <property type="match status" value="1"/>
</dbReference>
<organism evidence="11 12">
    <name type="scientific">Gordonia humi</name>
    <dbReference type="NCBI Taxonomy" id="686429"/>
    <lineage>
        <taxon>Bacteria</taxon>
        <taxon>Bacillati</taxon>
        <taxon>Actinomycetota</taxon>
        <taxon>Actinomycetes</taxon>
        <taxon>Mycobacteriales</taxon>
        <taxon>Gordoniaceae</taxon>
        <taxon>Gordonia</taxon>
    </lineage>
</organism>
<dbReference type="PANTHER" id="PTHR48095">
    <property type="entry name" value="PYRUVATE CARBOXYLASE SUBUNIT A"/>
    <property type="match status" value="1"/>
</dbReference>
<protein>
    <recommendedName>
        <fullName evidence="2">biotin carboxylase</fullName>
        <ecNumber evidence="2">6.3.4.14</ecNumber>
    </recommendedName>
</protein>
<dbReference type="Gene3D" id="3.30.470.20">
    <property type="entry name" value="ATP-grasp fold, B domain"/>
    <property type="match status" value="1"/>
</dbReference>
<proteinExistence type="predicted"/>
<evidence type="ECO:0000256" key="1">
    <source>
        <dbReference type="ARBA" id="ARBA00003761"/>
    </source>
</evidence>
<keyword evidence="12" id="KW-1185">Reference proteome</keyword>
<name>A0A840ETT3_9ACTN</name>
<keyword evidence="3 11" id="KW-0436">Ligase</keyword>
<evidence type="ECO:0000256" key="6">
    <source>
        <dbReference type="ARBA" id="ARBA00048600"/>
    </source>
</evidence>
<sequence>MTEKTIRRVLVANRGEIAVRIIRACFDEGIESVLACSAADTETLAARLADQVIVIGPAAATESYLDIPRVVQAAISAECDALHPGYGFLSERPELVDACEANDIVYIGPPAEIMRQSGSKLGARAVADEVGIPTGAGSGGLSSAEDAVAAARTLGFPLLLKASAGGGGRGMTILRSEDQVTAGYLRSSVEAERAFGDGTVYLEPYVERARHVEVQILADSHGNICHLGERDCSTQRRYQKIIEEAPAVGLPARLVDEIRTAAVDLCKGLGYVGAGTVEFLVDADRNRFVFLEVNARVQVEHPISEAVTGIDIVREQLRIARGLPLSFTQADVAIDGHAIECRLNAEDSRRDFAPTPGTITQWTVPSGEGVRIDTFAHAGAVISPWYDSLIAKVIVHAPTREAAIDRMRKVLSKIHAEGVSTTADIHQAILAHPDFAEAPVTTKWLEDVFLPAWETDSESHPTGTSRRPHRGGENQ</sequence>
<dbReference type="InterPro" id="IPR011764">
    <property type="entry name" value="Biotin_carboxylation_dom"/>
</dbReference>
<dbReference type="SUPFAM" id="SSF52440">
    <property type="entry name" value="PreATP-grasp domain"/>
    <property type="match status" value="1"/>
</dbReference>
<dbReference type="PROSITE" id="PS50979">
    <property type="entry name" value="BC"/>
    <property type="match status" value="1"/>
</dbReference>
<dbReference type="PROSITE" id="PS50975">
    <property type="entry name" value="ATP_GRASP"/>
    <property type="match status" value="1"/>
</dbReference>
<evidence type="ECO:0000256" key="3">
    <source>
        <dbReference type="ARBA" id="ARBA00022598"/>
    </source>
</evidence>
<dbReference type="RefSeq" id="WP_343067429.1">
    <property type="nucleotide sequence ID" value="NZ_BAABHL010000043.1"/>
</dbReference>
<evidence type="ECO:0000256" key="7">
    <source>
        <dbReference type="PROSITE-ProRule" id="PRU00409"/>
    </source>
</evidence>
<evidence type="ECO:0000313" key="11">
    <source>
        <dbReference type="EMBL" id="MBB4136335.1"/>
    </source>
</evidence>
<comment type="caution">
    <text evidence="11">The sequence shown here is derived from an EMBL/GenBank/DDBJ whole genome shotgun (WGS) entry which is preliminary data.</text>
</comment>
<dbReference type="SMART" id="SM00878">
    <property type="entry name" value="Biotin_carb_C"/>
    <property type="match status" value="1"/>
</dbReference>
<dbReference type="Pfam" id="PF00289">
    <property type="entry name" value="Biotin_carb_N"/>
    <property type="match status" value="1"/>
</dbReference>
<comment type="function">
    <text evidence="1">This protein is a component of the acetyl coenzyme A carboxylase complex; first, biotin carboxylase catalyzes the carboxylation of the carrier protein and then the transcarboxylase transfers the carboxyl group to form malonyl-CoA.</text>
</comment>
<evidence type="ECO:0000313" key="12">
    <source>
        <dbReference type="Proteomes" id="UP000551501"/>
    </source>
</evidence>
<gene>
    <name evidence="11" type="ORF">BKA16_002887</name>
</gene>
<dbReference type="AlphaFoldDB" id="A0A840ETT3"/>
<dbReference type="InterPro" id="IPR016185">
    <property type="entry name" value="PreATP-grasp_dom_sf"/>
</dbReference>
<evidence type="ECO:0000256" key="4">
    <source>
        <dbReference type="ARBA" id="ARBA00022741"/>
    </source>
</evidence>
<dbReference type="Proteomes" id="UP000551501">
    <property type="component" value="Unassembled WGS sequence"/>
</dbReference>
<dbReference type="InterPro" id="IPR011761">
    <property type="entry name" value="ATP-grasp"/>
</dbReference>
<keyword evidence="4 7" id="KW-0547">Nucleotide-binding</keyword>
<reference evidence="11 12" key="1">
    <citation type="submission" date="2020-08" db="EMBL/GenBank/DDBJ databases">
        <title>Sequencing the genomes of 1000 actinobacteria strains.</title>
        <authorList>
            <person name="Klenk H.-P."/>
        </authorList>
    </citation>
    <scope>NUCLEOTIDE SEQUENCE [LARGE SCALE GENOMIC DNA]</scope>
    <source>
        <strain evidence="11 12">DSM 45298</strain>
    </source>
</reference>
<dbReference type="Pfam" id="PF02786">
    <property type="entry name" value="CPSase_L_D2"/>
    <property type="match status" value="1"/>
</dbReference>
<comment type="catalytic activity">
    <reaction evidence="6">
        <text>N(6)-biotinyl-L-lysyl-[protein] + hydrogencarbonate + ATP = N(6)-carboxybiotinyl-L-lysyl-[protein] + ADP + phosphate + H(+)</text>
        <dbReference type="Rhea" id="RHEA:13501"/>
        <dbReference type="Rhea" id="RHEA-COMP:10505"/>
        <dbReference type="Rhea" id="RHEA-COMP:10506"/>
        <dbReference type="ChEBI" id="CHEBI:15378"/>
        <dbReference type="ChEBI" id="CHEBI:17544"/>
        <dbReference type="ChEBI" id="CHEBI:30616"/>
        <dbReference type="ChEBI" id="CHEBI:43474"/>
        <dbReference type="ChEBI" id="CHEBI:83144"/>
        <dbReference type="ChEBI" id="CHEBI:83145"/>
        <dbReference type="ChEBI" id="CHEBI:456216"/>
        <dbReference type="EC" id="6.3.4.14"/>
    </reaction>
</comment>
<dbReference type="EMBL" id="JACIFP010000001">
    <property type="protein sequence ID" value="MBB4136335.1"/>
    <property type="molecule type" value="Genomic_DNA"/>
</dbReference>
<dbReference type="InterPro" id="IPR005481">
    <property type="entry name" value="BC-like_N"/>
</dbReference>
<feature type="domain" description="Biotin carboxylation" evidence="10">
    <location>
        <begin position="5"/>
        <end position="450"/>
    </location>
</feature>